<dbReference type="RefSeq" id="WP_106247803.1">
    <property type="nucleotide sequence ID" value="NZ_PVNG01000019.1"/>
</dbReference>
<sequence>MNHEQEELAQALRTLAHREPAGPAPVPELLRRGRRARRTRAVVSALSGLALAAAAVLVVVGTGPDVSPAGTVPVASTSPTPDGAPRSATLIPLQYTFPAGQSYTIGLTTTGEFSKADTFDTTPHVVVRGTDEYHQIQFGHRVMLVRSEDVVVTEA</sequence>
<dbReference type="AlphaFoldDB" id="A0A2T0MNQ1"/>
<dbReference type="EMBL" id="PVNG01000019">
    <property type="protein sequence ID" value="PRX59620.1"/>
    <property type="molecule type" value="Genomic_DNA"/>
</dbReference>
<keyword evidence="1" id="KW-0472">Membrane</keyword>
<organism evidence="2 3">
    <name type="scientific">Nonomuraea fuscirosea</name>
    <dbReference type="NCBI Taxonomy" id="1291556"/>
    <lineage>
        <taxon>Bacteria</taxon>
        <taxon>Bacillati</taxon>
        <taxon>Actinomycetota</taxon>
        <taxon>Actinomycetes</taxon>
        <taxon>Streptosporangiales</taxon>
        <taxon>Streptosporangiaceae</taxon>
        <taxon>Nonomuraea</taxon>
    </lineage>
</organism>
<keyword evidence="1" id="KW-1133">Transmembrane helix</keyword>
<name>A0A2T0MNQ1_9ACTN</name>
<keyword evidence="1" id="KW-0812">Transmembrane</keyword>
<dbReference type="OrthoDB" id="9997295at2"/>
<comment type="caution">
    <text evidence="2">The sequence shown here is derived from an EMBL/GenBank/DDBJ whole genome shotgun (WGS) entry which is preliminary data.</text>
</comment>
<gene>
    <name evidence="2" type="ORF">B0I32_11963</name>
</gene>
<evidence type="ECO:0000313" key="2">
    <source>
        <dbReference type="EMBL" id="PRX59620.1"/>
    </source>
</evidence>
<protein>
    <submittedName>
        <fullName evidence="2">Uncharacterized protein</fullName>
    </submittedName>
</protein>
<reference evidence="2 3" key="1">
    <citation type="submission" date="2018-03" db="EMBL/GenBank/DDBJ databases">
        <title>Genomic Encyclopedia of Type Strains, Phase III (KMG-III): the genomes of soil and plant-associated and newly described type strains.</title>
        <authorList>
            <person name="Whitman W."/>
        </authorList>
    </citation>
    <scope>NUCLEOTIDE SEQUENCE [LARGE SCALE GENOMIC DNA]</scope>
    <source>
        <strain evidence="2 3">CGMCC 4.7104</strain>
    </source>
</reference>
<dbReference type="Proteomes" id="UP000238312">
    <property type="component" value="Unassembled WGS sequence"/>
</dbReference>
<keyword evidence="3" id="KW-1185">Reference proteome</keyword>
<proteinExistence type="predicted"/>
<evidence type="ECO:0000256" key="1">
    <source>
        <dbReference type="SAM" id="Phobius"/>
    </source>
</evidence>
<accession>A0A2T0MNQ1</accession>
<evidence type="ECO:0000313" key="3">
    <source>
        <dbReference type="Proteomes" id="UP000238312"/>
    </source>
</evidence>
<feature type="transmembrane region" description="Helical" evidence="1">
    <location>
        <begin position="41"/>
        <end position="61"/>
    </location>
</feature>